<evidence type="ECO:0000313" key="1">
    <source>
        <dbReference type="EMBL" id="MEE6261252.1"/>
    </source>
</evidence>
<accession>A0ABU7RXJ9</accession>
<evidence type="ECO:0008006" key="3">
    <source>
        <dbReference type="Google" id="ProtNLM"/>
    </source>
</evidence>
<proteinExistence type="predicted"/>
<evidence type="ECO:0000313" key="2">
    <source>
        <dbReference type="Proteomes" id="UP001332243"/>
    </source>
</evidence>
<keyword evidence="2" id="KW-1185">Reference proteome</keyword>
<organism evidence="1 2">
    <name type="scientific">Plantactinospora sonchi</name>
    <dbReference type="NCBI Taxonomy" id="1544735"/>
    <lineage>
        <taxon>Bacteria</taxon>
        <taxon>Bacillati</taxon>
        <taxon>Actinomycetota</taxon>
        <taxon>Actinomycetes</taxon>
        <taxon>Micromonosporales</taxon>
        <taxon>Micromonosporaceae</taxon>
        <taxon>Plantactinospora</taxon>
    </lineage>
</organism>
<comment type="caution">
    <text evidence="1">The sequence shown here is derived from an EMBL/GenBank/DDBJ whole genome shotgun (WGS) entry which is preliminary data.</text>
</comment>
<dbReference type="RefSeq" id="WP_331216357.1">
    <property type="nucleotide sequence ID" value="NZ_JAZGQK010000019.1"/>
</dbReference>
<dbReference type="EMBL" id="JAZGQK010000019">
    <property type="protein sequence ID" value="MEE6261252.1"/>
    <property type="molecule type" value="Genomic_DNA"/>
</dbReference>
<gene>
    <name evidence="1" type="ORF">V1633_22475</name>
</gene>
<protein>
    <recommendedName>
        <fullName evidence="3">SGNH hydrolase-type esterase domain-containing protein</fullName>
    </recommendedName>
</protein>
<dbReference type="Proteomes" id="UP001332243">
    <property type="component" value="Unassembled WGS sequence"/>
</dbReference>
<reference evidence="1 2" key="1">
    <citation type="submission" date="2024-01" db="EMBL/GenBank/DDBJ databases">
        <title>Genome insights into Plantactinospora sonchi sp. nov.</title>
        <authorList>
            <person name="Wang L."/>
        </authorList>
    </citation>
    <scope>NUCLEOTIDE SEQUENCE [LARGE SCALE GENOMIC DNA]</scope>
    <source>
        <strain evidence="1 2">NEAU-QY2</strain>
    </source>
</reference>
<name>A0ABU7RXJ9_9ACTN</name>
<sequence length="47" mass="5113">MGIDWSWDEVTHDGGREPLVDHIHLNDRGGAVVADLAARWLAGQTSS</sequence>